<sequence length="27" mass="3147">MSIQKLTMHDIITSCHMKHKNLISHAK</sequence>
<organism evidence="1">
    <name type="scientific">Arundo donax</name>
    <name type="common">Giant reed</name>
    <name type="synonym">Donax arundinaceus</name>
    <dbReference type="NCBI Taxonomy" id="35708"/>
    <lineage>
        <taxon>Eukaryota</taxon>
        <taxon>Viridiplantae</taxon>
        <taxon>Streptophyta</taxon>
        <taxon>Embryophyta</taxon>
        <taxon>Tracheophyta</taxon>
        <taxon>Spermatophyta</taxon>
        <taxon>Magnoliopsida</taxon>
        <taxon>Liliopsida</taxon>
        <taxon>Poales</taxon>
        <taxon>Poaceae</taxon>
        <taxon>PACMAD clade</taxon>
        <taxon>Arundinoideae</taxon>
        <taxon>Arundineae</taxon>
        <taxon>Arundo</taxon>
    </lineage>
</organism>
<name>A0A0A9A8Y2_ARUDO</name>
<reference evidence="1" key="2">
    <citation type="journal article" date="2015" name="Data Brief">
        <title>Shoot transcriptome of the giant reed, Arundo donax.</title>
        <authorList>
            <person name="Barrero R.A."/>
            <person name="Guerrero F.D."/>
            <person name="Moolhuijzen P."/>
            <person name="Goolsby J.A."/>
            <person name="Tidwell J."/>
            <person name="Bellgard S.E."/>
            <person name="Bellgard M.I."/>
        </authorList>
    </citation>
    <scope>NUCLEOTIDE SEQUENCE</scope>
    <source>
        <tissue evidence="1">Shoot tissue taken approximately 20 cm above the soil surface</tissue>
    </source>
</reference>
<evidence type="ECO:0000313" key="1">
    <source>
        <dbReference type="EMBL" id="JAD43507.1"/>
    </source>
</evidence>
<dbReference type="AlphaFoldDB" id="A0A0A9A8Y2"/>
<accession>A0A0A9A8Y2</accession>
<proteinExistence type="predicted"/>
<reference evidence="1" key="1">
    <citation type="submission" date="2014-09" db="EMBL/GenBank/DDBJ databases">
        <authorList>
            <person name="Magalhaes I.L.F."/>
            <person name="Oliveira U."/>
            <person name="Santos F.R."/>
            <person name="Vidigal T.H.D.A."/>
            <person name="Brescovit A.D."/>
            <person name="Santos A.J."/>
        </authorList>
    </citation>
    <scope>NUCLEOTIDE SEQUENCE</scope>
    <source>
        <tissue evidence="1">Shoot tissue taken approximately 20 cm above the soil surface</tissue>
    </source>
</reference>
<protein>
    <submittedName>
        <fullName evidence="1">Uncharacterized protein</fullName>
    </submittedName>
</protein>
<dbReference type="EMBL" id="GBRH01254388">
    <property type="protein sequence ID" value="JAD43507.1"/>
    <property type="molecule type" value="Transcribed_RNA"/>
</dbReference>